<reference evidence="1" key="1">
    <citation type="submission" date="2012-04" db="EMBL/GenBank/DDBJ databases">
        <title>Finished genome of Dactylococcopsis salina PCC 8305.</title>
        <authorList>
            <consortium name="US DOE Joint Genome Institute"/>
            <person name="Gugger M."/>
            <person name="Coursin T."/>
            <person name="Rippka R."/>
            <person name="Tandeau De Marsac N."/>
            <person name="Huntemann M."/>
            <person name="Wei C.-L."/>
            <person name="Han J."/>
            <person name="Detter J.C."/>
            <person name="Han C."/>
            <person name="Tapia R."/>
            <person name="Daligault H."/>
            <person name="Chen A."/>
            <person name="Krypides N."/>
            <person name="Mavromatis K."/>
            <person name="Markowitz V."/>
            <person name="Szeto E."/>
            <person name="Ivanova N."/>
            <person name="Ovchinnikova G."/>
            <person name="Pagani I."/>
            <person name="Pati A."/>
            <person name="Goodwin L."/>
            <person name="Peters L."/>
            <person name="Pitluck S."/>
            <person name="Woyke T."/>
            <person name="Kerfeld C."/>
        </authorList>
    </citation>
    <scope>NUCLEOTIDE SEQUENCE [LARGE SCALE GENOMIC DNA]</scope>
    <source>
        <strain evidence="1">PCC 8305</strain>
    </source>
</reference>
<proteinExistence type="predicted"/>
<dbReference type="NCBIfam" id="TIGR01488">
    <property type="entry name" value="HAD-SF-IB"/>
    <property type="match status" value="1"/>
</dbReference>
<dbReference type="SUPFAM" id="SSF56784">
    <property type="entry name" value="HAD-like"/>
    <property type="match status" value="1"/>
</dbReference>
<dbReference type="OrthoDB" id="9804940at2"/>
<name>K9YQE9_DACS8</name>
<evidence type="ECO:0000313" key="2">
    <source>
        <dbReference type="Proteomes" id="UP000010482"/>
    </source>
</evidence>
<dbReference type="Pfam" id="PF12710">
    <property type="entry name" value="HAD"/>
    <property type="match status" value="1"/>
</dbReference>
<dbReference type="PATRIC" id="fig|13035.3.peg.404"/>
<protein>
    <submittedName>
        <fullName evidence="1">Haloacid dehalogenase superfamily protein, subfamily IB, phosphoserine phosphatase</fullName>
    </submittedName>
</protein>
<dbReference type="Proteomes" id="UP000010482">
    <property type="component" value="Chromosome"/>
</dbReference>
<dbReference type="Gene3D" id="3.40.50.1000">
    <property type="entry name" value="HAD superfamily/HAD-like"/>
    <property type="match status" value="1"/>
</dbReference>
<gene>
    <name evidence="1" type="ORF">Dacsa_0358</name>
</gene>
<dbReference type="STRING" id="13035.Dacsa_0358"/>
<dbReference type="eggNOG" id="COG4359">
    <property type="taxonomic scope" value="Bacteria"/>
</dbReference>
<dbReference type="EMBL" id="CP003944">
    <property type="protein sequence ID" value="AFZ49151.1"/>
    <property type="molecule type" value="Genomic_DNA"/>
</dbReference>
<dbReference type="RefSeq" id="WP_015228164.1">
    <property type="nucleotide sequence ID" value="NC_019780.1"/>
</dbReference>
<dbReference type="InterPro" id="IPR023214">
    <property type="entry name" value="HAD_sf"/>
</dbReference>
<dbReference type="AlphaFoldDB" id="K9YQE9"/>
<sequence length="222" mass="25094">MIEKERTQYAIFCDFDGTITAEDTFTGMLKTVAPHLCDQYLPDIYSRRLTLREGVKRIIQSIPSQSYSTMIEYVDQIPLRGGFVDLVEFSIEQDIPFHVVSGGLKDMVKRVLSQQTSGDSSLLEKVASITAVSIDQSQAYLQPISDYEGGTELVAKVEVMKQYPAVKTISIGDSITDLNIALNANISFARDRLANYLEEAEKFYYAWDDFFTVRDRLITIIN</sequence>
<dbReference type="InterPro" id="IPR036412">
    <property type="entry name" value="HAD-like_sf"/>
</dbReference>
<dbReference type="PANTHER" id="PTHR28181:SF2">
    <property type="entry name" value="PHOSPHORIC MONOESTER HYDROLASE"/>
    <property type="match status" value="1"/>
</dbReference>
<organism evidence="1 2">
    <name type="scientific">Dactylococcopsis salina (strain PCC 8305)</name>
    <name type="common">Myxobactron salinum</name>
    <dbReference type="NCBI Taxonomy" id="13035"/>
    <lineage>
        <taxon>Bacteria</taxon>
        <taxon>Bacillati</taxon>
        <taxon>Cyanobacteriota</taxon>
        <taxon>Cyanophyceae</taxon>
        <taxon>Nodosilineales</taxon>
        <taxon>Cymatolegaceae</taxon>
        <taxon>Dactylococcopsis</taxon>
    </lineage>
</organism>
<dbReference type="Gene3D" id="3.90.1470.20">
    <property type="match status" value="1"/>
</dbReference>
<accession>K9YQE9</accession>
<evidence type="ECO:0000313" key="1">
    <source>
        <dbReference type="EMBL" id="AFZ49151.1"/>
    </source>
</evidence>
<dbReference type="KEGG" id="dsl:Dacsa_0358"/>
<keyword evidence="2" id="KW-1185">Reference proteome</keyword>
<dbReference type="HOGENOM" id="CLU_058495_2_1_3"/>
<dbReference type="PANTHER" id="PTHR28181">
    <property type="entry name" value="UPF0655 PROTEIN YCR015C"/>
    <property type="match status" value="1"/>
</dbReference>
<dbReference type="InterPro" id="IPR050849">
    <property type="entry name" value="HAD-like_hydrolase_phosphatase"/>
</dbReference>